<dbReference type="PANTHER" id="PTHR38434:SF1">
    <property type="entry name" value="BLL2549 PROTEIN"/>
    <property type="match status" value="1"/>
</dbReference>
<feature type="transmembrane region" description="Helical" evidence="1">
    <location>
        <begin position="297"/>
        <end position="315"/>
    </location>
</feature>
<feature type="transmembrane region" description="Helical" evidence="1">
    <location>
        <begin position="239"/>
        <end position="258"/>
    </location>
</feature>
<proteinExistence type="predicted"/>
<keyword evidence="1" id="KW-0472">Membrane</keyword>
<accession>A0A0G0ZJ64</accession>
<organism evidence="2 3">
    <name type="scientific">Candidatus Giovannonibacteria bacterium GW2011_GWF2_42_19</name>
    <dbReference type="NCBI Taxonomy" id="1618659"/>
    <lineage>
        <taxon>Bacteria</taxon>
        <taxon>Candidatus Giovannoniibacteriota</taxon>
    </lineage>
</organism>
<feature type="transmembrane region" description="Helical" evidence="1">
    <location>
        <begin position="549"/>
        <end position="567"/>
    </location>
</feature>
<sequence length="632" mass="70475">MDENKRIEELEGRIANIEKVLNIGGRISQVSEGAPPPPPRYAQVSRVFPEAYKPAGTATPTSQTSKSSKGDVESYIGRWILGVVGVVAILFGASFFLKFAFDNNLIGPAGRVAMGIIAGLIFIFLGEYLRPRLQKYSFILSGGGLGLLYLSVYSAYWFYNFLSQPAALGFMSAITAFGIVLSIWADAMPVAAISIVGGFITPFLLSTGIANDAGFFTYLVILNLAVLIVSFFKKWHALTLLGFVFTIINFGSWFGSYYTSEKLFFSVWILSIFYVIYALVGVIANIATKKQADAGDLFILTINPAWYFGWLYFMLNFRYERSLGFVAAALGAFYVFLAYAASSLRKEDDKLVLFLGAIAVVFLTIAIPLELEQNAITIAWAVEAALLFALGVYLKNDGMRMFSLGVLIIAVLRLFGFDSRDFLYETFIIFFNKRFFTYLMVIFATAIMTYLSVLKAREFSKFEKGTQLFLATALNLLILIAVTSEISYFFNAKALRLSADLRAQQERLLSAYQPGGINPNAFNSYNSDYNSMQNEVYEQTRSITNQKNASISVFWTLYAILLITFGIAKKSSYLRWSALILFGITIIKVFLIDLTVLSTPLRILSFMVLGIILLAASYLYFRYRAQMQGSSN</sequence>
<feature type="transmembrane region" description="Helical" evidence="1">
    <location>
        <begin position="375"/>
        <end position="394"/>
    </location>
</feature>
<dbReference type="InterPro" id="IPR019286">
    <property type="entry name" value="DUF2339_TM"/>
</dbReference>
<evidence type="ECO:0000313" key="3">
    <source>
        <dbReference type="Proteomes" id="UP000034036"/>
    </source>
</evidence>
<reference evidence="2 3" key="1">
    <citation type="journal article" date="2015" name="Nature">
        <title>rRNA introns, odd ribosomes, and small enigmatic genomes across a large radiation of phyla.</title>
        <authorList>
            <person name="Brown C.T."/>
            <person name="Hug L.A."/>
            <person name="Thomas B.C."/>
            <person name="Sharon I."/>
            <person name="Castelle C.J."/>
            <person name="Singh A."/>
            <person name="Wilkins M.J."/>
            <person name="Williams K.H."/>
            <person name="Banfield J.F."/>
        </authorList>
    </citation>
    <scope>NUCLEOTIDE SEQUENCE [LARGE SCALE GENOMIC DNA]</scope>
</reference>
<feature type="transmembrane region" description="Helical" evidence="1">
    <location>
        <begin position="603"/>
        <end position="621"/>
    </location>
</feature>
<dbReference type="AlphaFoldDB" id="A0A0G0ZJ64"/>
<dbReference type="Proteomes" id="UP000034036">
    <property type="component" value="Unassembled WGS sequence"/>
</dbReference>
<feature type="transmembrane region" description="Helical" evidence="1">
    <location>
        <begin position="215"/>
        <end position="232"/>
    </location>
</feature>
<feature type="transmembrane region" description="Helical" evidence="1">
    <location>
        <begin position="264"/>
        <end position="285"/>
    </location>
</feature>
<comment type="caution">
    <text evidence="2">The sequence shown here is derived from an EMBL/GenBank/DDBJ whole genome shotgun (WGS) entry which is preliminary data.</text>
</comment>
<evidence type="ECO:0000313" key="2">
    <source>
        <dbReference type="EMBL" id="KKS48704.1"/>
    </source>
</evidence>
<keyword evidence="1" id="KW-0812">Transmembrane</keyword>
<gene>
    <name evidence="2" type="ORF">UV11_C0005G0023</name>
</gene>
<dbReference type="STRING" id="1618659.UV11_C0005G0023"/>
<feature type="transmembrane region" description="Helical" evidence="1">
    <location>
        <begin position="109"/>
        <end position="129"/>
    </location>
</feature>
<feature type="transmembrane region" description="Helical" evidence="1">
    <location>
        <begin position="401"/>
        <end position="417"/>
    </location>
</feature>
<keyword evidence="1" id="KW-1133">Transmembrane helix</keyword>
<evidence type="ECO:0008006" key="4">
    <source>
        <dbReference type="Google" id="ProtNLM"/>
    </source>
</evidence>
<name>A0A0G0ZJ64_9BACT</name>
<dbReference type="PANTHER" id="PTHR38434">
    <property type="entry name" value="BLL2549 PROTEIN"/>
    <property type="match status" value="1"/>
</dbReference>
<feature type="transmembrane region" description="Helical" evidence="1">
    <location>
        <begin position="136"/>
        <end position="159"/>
    </location>
</feature>
<feature type="transmembrane region" description="Helical" evidence="1">
    <location>
        <begin position="191"/>
        <end position="209"/>
    </location>
</feature>
<dbReference type="EMBL" id="LCDF01000005">
    <property type="protein sequence ID" value="KKS48704.1"/>
    <property type="molecule type" value="Genomic_DNA"/>
</dbReference>
<dbReference type="Pfam" id="PF10101">
    <property type="entry name" value="DUF2339"/>
    <property type="match status" value="2"/>
</dbReference>
<protein>
    <recommendedName>
        <fullName evidence="4">DUF2339 domain-containing protein</fullName>
    </recommendedName>
</protein>
<feature type="transmembrane region" description="Helical" evidence="1">
    <location>
        <begin position="351"/>
        <end position="369"/>
    </location>
</feature>
<feature type="transmembrane region" description="Helical" evidence="1">
    <location>
        <begin position="437"/>
        <end position="456"/>
    </location>
</feature>
<evidence type="ECO:0000256" key="1">
    <source>
        <dbReference type="SAM" id="Phobius"/>
    </source>
</evidence>
<feature type="transmembrane region" description="Helical" evidence="1">
    <location>
        <begin position="468"/>
        <end position="490"/>
    </location>
</feature>
<feature type="transmembrane region" description="Helical" evidence="1">
    <location>
        <begin position="75"/>
        <end position="97"/>
    </location>
</feature>
<feature type="transmembrane region" description="Helical" evidence="1">
    <location>
        <begin position="321"/>
        <end position="339"/>
    </location>
</feature>
<feature type="transmembrane region" description="Helical" evidence="1">
    <location>
        <begin position="579"/>
        <end position="597"/>
    </location>
</feature>
<feature type="transmembrane region" description="Helical" evidence="1">
    <location>
        <begin position="165"/>
        <end position="184"/>
    </location>
</feature>